<dbReference type="Pfam" id="PF07804">
    <property type="entry name" value="HipA_C"/>
    <property type="match status" value="1"/>
</dbReference>
<organism evidence="6 7">
    <name type="scientific">Aliarcobacter cryaerophilus</name>
    <dbReference type="NCBI Taxonomy" id="28198"/>
    <lineage>
        <taxon>Bacteria</taxon>
        <taxon>Pseudomonadati</taxon>
        <taxon>Campylobacterota</taxon>
        <taxon>Epsilonproteobacteria</taxon>
        <taxon>Campylobacterales</taxon>
        <taxon>Arcobacteraceae</taxon>
        <taxon>Aliarcobacter</taxon>
    </lineage>
</organism>
<evidence type="ECO:0000313" key="6">
    <source>
        <dbReference type="EMBL" id="PRM89618.1"/>
    </source>
</evidence>
<dbReference type="GO" id="GO:0004674">
    <property type="term" value="F:protein serine/threonine kinase activity"/>
    <property type="evidence" value="ECO:0007669"/>
    <property type="project" value="TreeGrafter"/>
</dbReference>
<dbReference type="InterPro" id="IPR052028">
    <property type="entry name" value="HipA_Ser/Thr_kinase"/>
</dbReference>
<name>A0A2S9SSQ8_9BACT</name>
<feature type="domain" description="HipA-like C-terminal" evidence="4">
    <location>
        <begin position="163"/>
        <end position="391"/>
    </location>
</feature>
<dbReference type="Gene3D" id="1.10.1070.20">
    <property type="match status" value="1"/>
</dbReference>
<comment type="similarity">
    <text evidence="1">Belongs to the HipA Ser/Thr kinase family.</text>
</comment>
<evidence type="ECO:0000259" key="4">
    <source>
        <dbReference type="Pfam" id="PF07804"/>
    </source>
</evidence>
<dbReference type="AlphaFoldDB" id="A0A2S9SSQ8"/>
<dbReference type="Pfam" id="PF13657">
    <property type="entry name" value="Couple_hipA"/>
    <property type="match status" value="1"/>
</dbReference>
<evidence type="ECO:0000256" key="3">
    <source>
        <dbReference type="ARBA" id="ARBA00022777"/>
    </source>
</evidence>
<dbReference type="GO" id="GO:0005829">
    <property type="term" value="C:cytosol"/>
    <property type="evidence" value="ECO:0007669"/>
    <property type="project" value="TreeGrafter"/>
</dbReference>
<protein>
    <recommendedName>
        <fullName evidence="8">Type II toxin-antitoxin system HipA family toxin</fullName>
    </recommendedName>
</protein>
<dbReference type="InterPro" id="IPR017508">
    <property type="entry name" value="HipA_N1"/>
</dbReference>
<dbReference type="PANTHER" id="PTHR37419">
    <property type="entry name" value="SERINE/THREONINE-PROTEIN KINASE TOXIN HIPA"/>
    <property type="match status" value="1"/>
</dbReference>
<dbReference type="InterPro" id="IPR012893">
    <property type="entry name" value="HipA-like_C"/>
</dbReference>
<evidence type="ECO:0000256" key="2">
    <source>
        <dbReference type="ARBA" id="ARBA00022679"/>
    </source>
</evidence>
<evidence type="ECO:0000256" key="1">
    <source>
        <dbReference type="ARBA" id="ARBA00010164"/>
    </source>
</evidence>
<proteinExistence type="inferred from homology"/>
<reference evidence="6 7" key="1">
    <citation type="submission" date="2017-09" db="EMBL/GenBank/DDBJ databases">
        <title>Reassesment of A. cryaerophilus.</title>
        <authorList>
            <person name="Perez-Cataluna A."/>
            <person name="Collado L."/>
            <person name="Salgado O."/>
            <person name="Lefinanco V."/>
            <person name="Figueras M.J."/>
        </authorList>
    </citation>
    <scope>NUCLEOTIDE SEQUENCE [LARGE SCALE GENOMIC DNA]</scope>
    <source>
        <strain evidence="6 7">LMG 9871</strain>
    </source>
</reference>
<evidence type="ECO:0000259" key="5">
    <source>
        <dbReference type="Pfam" id="PF13657"/>
    </source>
</evidence>
<sequence>MYKRISMITIKAWKKDIAQLVEYKGVIKFKYLDPNNLDFSPIKMPIKNRQVYNFSHIDFQYGLPGLISDCLPGSYGMNYLDRFMFQYLKRKLTIFERLQFLGTHTLGALEFHPSLEAEEYKEVLNISKVYEESKKILNQENEKENNSILTLKTLIAVSNSAGGGARSKAIVGFNPKDKTISLTRKQGDFPKDYYPVIIKYDDQDISMYPTLSNKYKDASIATKLEYLYYLFAKESGVNISPCELLEQEGRTHFLTYRFDLKDNERFHIHSLSGMMHYNPAETYNDFIDMFRISLKLNLSQKDKEDIVKVILFNAIFGNKDDHSKNFSFLMNSKGKWSFAPAYDLTYTSNGYHQMLLGNKVLNRALFEDLKNAFEPYNIKESFLKENIEKMIDIKHKKLVQEFINYDIPKNLANHILNETKIVDENFSKEIKK</sequence>
<dbReference type="Proteomes" id="UP000238649">
    <property type="component" value="Unassembled WGS sequence"/>
</dbReference>
<gene>
    <name evidence="6" type="ORF">CJ671_06820</name>
</gene>
<keyword evidence="3" id="KW-0418">Kinase</keyword>
<dbReference type="PANTHER" id="PTHR37419:SF8">
    <property type="entry name" value="TOXIN YJJJ"/>
    <property type="match status" value="1"/>
</dbReference>
<comment type="caution">
    <text evidence="6">The sequence shown here is derived from an EMBL/GenBank/DDBJ whole genome shotgun (WGS) entry which is preliminary data.</text>
</comment>
<accession>A0A2S9SSQ8</accession>
<feature type="domain" description="HipA N-terminal subdomain 1" evidence="5">
    <location>
        <begin position="10"/>
        <end position="111"/>
    </location>
</feature>
<dbReference type="OrthoDB" id="9805913at2"/>
<dbReference type="EMBL" id="NXGH01000017">
    <property type="protein sequence ID" value="PRM89618.1"/>
    <property type="molecule type" value="Genomic_DNA"/>
</dbReference>
<evidence type="ECO:0008006" key="8">
    <source>
        <dbReference type="Google" id="ProtNLM"/>
    </source>
</evidence>
<keyword evidence="2" id="KW-0808">Transferase</keyword>
<evidence type="ECO:0000313" key="7">
    <source>
        <dbReference type="Proteomes" id="UP000238649"/>
    </source>
</evidence>